<sequence>MVLTSDGGVRWLHRDGVILRRVSWRITAYEGGDITSPSQDMARHR</sequence>
<dbReference type="AlphaFoldDB" id="A0A6G4V3E6"/>
<dbReference type="EMBL" id="JAAKZY010000030">
    <property type="protein sequence ID" value="NGO08400.1"/>
    <property type="molecule type" value="Genomic_DNA"/>
</dbReference>
<evidence type="ECO:0000313" key="1">
    <source>
        <dbReference type="EMBL" id="NGO08400.1"/>
    </source>
</evidence>
<dbReference type="Proteomes" id="UP000472335">
    <property type="component" value="Unassembled WGS sequence"/>
</dbReference>
<protein>
    <submittedName>
        <fullName evidence="1">Uncharacterized protein</fullName>
    </submittedName>
</protein>
<comment type="caution">
    <text evidence="1">The sequence shown here is derived from an EMBL/GenBank/DDBJ whole genome shotgun (WGS) entry which is preliminary data.</text>
</comment>
<name>A0A6G4V3E6_9ACTN</name>
<accession>A0A6G4V3E6</accession>
<organism evidence="1 2">
    <name type="scientific">Streptomyces scabichelini</name>
    <dbReference type="NCBI Taxonomy" id="2711217"/>
    <lineage>
        <taxon>Bacteria</taxon>
        <taxon>Bacillati</taxon>
        <taxon>Actinomycetota</taxon>
        <taxon>Actinomycetes</taxon>
        <taxon>Kitasatosporales</taxon>
        <taxon>Streptomycetaceae</taxon>
        <taxon>Streptomyces</taxon>
    </lineage>
</organism>
<proteinExistence type="predicted"/>
<reference evidence="1 2" key="1">
    <citation type="submission" date="2020-02" db="EMBL/GenBank/DDBJ databases">
        <title>Whole-genome analyses of novel actinobacteria.</title>
        <authorList>
            <person name="Sahin N."/>
            <person name="Gencbay T."/>
        </authorList>
    </citation>
    <scope>NUCLEOTIDE SEQUENCE [LARGE SCALE GENOMIC DNA]</scope>
    <source>
        <strain evidence="1 2">HC44</strain>
    </source>
</reference>
<evidence type="ECO:0000313" key="2">
    <source>
        <dbReference type="Proteomes" id="UP000472335"/>
    </source>
</evidence>
<keyword evidence="2" id="KW-1185">Reference proteome</keyword>
<gene>
    <name evidence="1" type="ORF">G5C60_12400</name>
</gene>
<dbReference type="RefSeq" id="WP_165258133.1">
    <property type="nucleotide sequence ID" value="NZ_JAAKZY010000030.1"/>
</dbReference>